<keyword evidence="3" id="KW-1185">Reference proteome</keyword>
<name>A0AAD8L689_TARER</name>
<keyword evidence="1" id="KW-1133">Transmembrane helix</keyword>
<accession>A0AAD8L689</accession>
<feature type="transmembrane region" description="Helical" evidence="1">
    <location>
        <begin position="6"/>
        <end position="23"/>
    </location>
</feature>
<keyword evidence="1" id="KW-0812">Transmembrane</keyword>
<sequence>MWVCYAAEELGSLVLYLVVFYMFRPVLEEDKYSAVVVDDKGFGDEFEMFVCVVVICIDNTLRILVSCVRIDSGKTMELEDEMEAGSRYSNFAIKTHKDFVVDCFTVLVNIFVPLHLLLISVEISNEKIYIFDIGPGMDEVGFRLNHCKKTFADAPSVERFDFTAGQEKFGGLRDGV</sequence>
<evidence type="ECO:0000313" key="3">
    <source>
        <dbReference type="Proteomes" id="UP001229421"/>
    </source>
</evidence>
<evidence type="ECO:0000313" key="2">
    <source>
        <dbReference type="EMBL" id="KAK1434934.1"/>
    </source>
</evidence>
<protein>
    <submittedName>
        <fullName evidence="2">Uncharacterized protein</fullName>
    </submittedName>
</protein>
<gene>
    <name evidence="2" type="ORF">QVD17_00689</name>
</gene>
<organism evidence="2 3">
    <name type="scientific">Tagetes erecta</name>
    <name type="common">African marigold</name>
    <dbReference type="NCBI Taxonomy" id="13708"/>
    <lineage>
        <taxon>Eukaryota</taxon>
        <taxon>Viridiplantae</taxon>
        <taxon>Streptophyta</taxon>
        <taxon>Embryophyta</taxon>
        <taxon>Tracheophyta</taxon>
        <taxon>Spermatophyta</taxon>
        <taxon>Magnoliopsida</taxon>
        <taxon>eudicotyledons</taxon>
        <taxon>Gunneridae</taxon>
        <taxon>Pentapetalae</taxon>
        <taxon>asterids</taxon>
        <taxon>campanulids</taxon>
        <taxon>Asterales</taxon>
        <taxon>Asteraceae</taxon>
        <taxon>Asteroideae</taxon>
        <taxon>Heliantheae alliance</taxon>
        <taxon>Tageteae</taxon>
        <taxon>Tagetes</taxon>
    </lineage>
</organism>
<dbReference type="AlphaFoldDB" id="A0AAD8L689"/>
<feature type="transmembrane region" description="Helical" evidence="1">
    <location>
        <begin position="99"/>
        <end position="121"/>
    </location>
</feature>
<dbReference type="Proteomes" id="UP001229421">
    <property type="component" value="Unassembled WGS sequence"/>
</dbReference>
<comment type="caution">
    <text evidence="2">The sequence shown here is derived from an EMBL/GenBank/DDBJ whole genome shotgun (WGS) entry which is preliminary data.</text>
</comment>
<evidence type="ECO:0000256" key="1">
    <source>
        <dbReference type="SAM" id="Phobius"/>
    </source>
</evidence>
<dbReference type="EMBL" id="JAUHHV010000001">
    <property type="protein sequence ID" value="KAK1434934.1"/>
    <property type="molecule type" value="Genomic_DNA"/>
</dbReference>
<proteinExistence type="predicted"/>
<keyword evidence="1" id="KW-0472">Membrane</keyword>
<reference evidence="2" key="1">
    <citation type="journal article" date="2023" name="bioRxiv">
        <title>Improved chromosome-level genome assembly for marigold (Tagetes erecta).</title>
        <authorList>
            <person name="Jiang F."/>
            <person name="Yuan L."/>
            <person name="Wang S."/>
            <person name="Wang H."/>
            <person name="Xu D."/>
            <person name="Wang A."/>
            <person name="Fan W."/>
        </authorList>
    </citation>
    <scope>NUCLEOTIDE SEQUENCE</scope>
    <source>
        <strain evidence="2">WSJ</strain>
        <tissue evidence="2">Leaf</tissue>
    </source>
</reference>